<feature type="domain" description="C2H2-type" evidence="11">
    <location>
        <begin position="314"/>
        <end position="342"/>
    </location>
</feature>
<dbReference type="InterPro" id="IPR036236">
    <property type="entry name" value="Znf_C2H2_sf"/>
</dbReference>
<feature type="domain" description="C2H2-type" evidence="11">
    <location>
        <begin position="409"/>
        <end position="436"/>
    </location>
</feature>
<evidence type="ECO:0000256" key="2">
    <source>
        <dbReference type="ARBA" id="ARBA00022723"/>
    </source>
</evidence>
<keyword evidence="3" id="KW-0677">Repeat</keyword>
<feature type="domain" description="C2H2-type" evidence="11">
    <location>
        <begin position="571"/>
        <end position="598"/>
    </location>
</feature>
<evidence type="ECO:0000256" key="10">
    <source>
        <dbReference type="SAM" id="MobiDB-lite"/>
    </source>
</evidence>
<organism evidence="12 13">
    <name type="scientific">Molorchus minor</name>
    <dbReference type="NCBI Taxonomy" id="1323400"/>
    <lineage>
        <taxon>Eukaryota</taxon>
        <taxon>Metazoa</taxon>
        <taxon>Ecdysozoa</taxon>
        <taxon>Arthropoda</taxon>
        <taxon>Hexapoda</taxon>
        <taxon>Insecta</taxon>
        <taxon>Pterygota</taxon>
        <taxon>Neoptera</taxon>
        <taxon>Endopterygota</taxon>
        <taxon>Coleoptera</taxon>
        <taxon>Polyphaga</taxon>
        <taxon>Cucujiformia</taxon>
        <taxon>Chrysomeloidea</taxon>
        <taxon>Cerambycidae</taxon>
        <taxon>Lamiinae</taxon>
        <taxon>Monochamini</taxon>
        <taxon>Molorchus</taxon>
    </lineage>
</organism>
<evidence type="ECO:0000256" key="1">
    <source>
        <dbReference type="ARBA" id="ARBA00004123"/>
    </source>
</evidence>
<comment type="caution">
    <text evidence="12">The sequence shown here is derived from an EMBL/GenBank/DDBJ whole genome shotgun (WGS) entry which is preliminary data.</text>
</comment>
<evidence type="ECO:0000259" key="11">
    <source>
        <dbReference type="PROSITE" id="PS50157"/>
    </source>
</evidence>
<evidence type="ECO:0000256" key="9">
    <source>
        <dbReference type="PROSITE-ProRule" id="PRU00042"/>
    </source>
</evidence>
<dbReference type="EMBL" id="JAPWTJ010000061">
    <property type="protein sequence ID" value="KAJ8983777.1"/>
    <property type="molecule type" value="Genomic_DNA"/>
</dbReference>
<dbReference type="SUPFAM" id="SSF57716">
    <property type="entry name" value="Glucocorticoid receptor-like (DNA-binding domain)"/>
    <property type="match status" value="1"/>
</dbReference>
<dbReference type="Proteomes" id="UP001162164">
    <property type="component" value="Unassembled WGS sequence"/>
</dbReference>
<feature type="domain" description="C2H2-type" evidence="11">
    <location>
        <begin position="380"/>
        <end position="408"/>
    </location>
</feature>
<gene>
    <name evidence="12" type="ORF">NQ317_000337</name>
</gene>
<feature type="domain" description="C2H2-type" evidence="11">
    <location>
        <begin position="447"/>
        <end position="475"/>
    </location>
</feature>
<dbReference type="PANTHER" id="PTHR47772">
    <property type="entry name" value="ZINC FINGER PROTEIN 200"/>
    <property type="match status" value="1"/>
</dbReference>
<keyword evidence="5" id="KW-0862">Zinc</keyword>
<keyword evidence="6" id="KW-0805">Transcription regulation</keyword>
<feature type="region of interest" description="Disordered" evidence="10">
    <location>
        <begin position="159"/>
        <end position="212"/>
    </location>
</feature>
<keyword evidence="8" id="KW-0539">Nucleus</keyword>
<keyword evidence="7" id="KW-0804">Transcription</keyword>
<evidence type="ECO:0000313" key="12">
    <source>
        <dbReference type="EMBL" id="KAJ8983777.1"/>
    </source>
</evidence>
<dbReference type="Pfam" id="PF00096">
    <property type="entry name" value="zf-C2H2"/>
    <property type="match status" value="4"/>
</dbReference>
<dbReference type="PROSITE" id="PS50157">
    <property type="entry name" value="ZINC_FINGER_C2H2_2"/>
    <property type="match status" value="9"/>
</dbReference>
<evidence type="ECO:0000256" key="6">
    <source>
        <dbReference type="ARBA" id="ARBA00023015"/>
    </source>
</evidence>
<keyword evidence="4 9" id="KW-0863">Zinc-finger</keyword>
<keyword evidence="2" id="KW-0479">Metal-binding</keyword>
<proteinExistence type="predicted"/>
<evidence type="ECO:0000256" key="4">
    <source>
        <dbReference type="ARBA" id="ARBA00022771"/>
    </source>
</evidence>
<evidence type="ECO:0000256" key="7">
    <source>
        <dbReference type="ARBA" id="ARBA00023163"/>
    </source>
</evidence>
<evidence type="ECO:0000256" key="3">
    <source>
        <dbReference type="ARBA" id="ARBA00022737"/>
    </source>
</evidence>
<keyword evidence="13" id="KW-1185">Reference proteome</keyword>
<evidence type="ECO:0000256" key="5">
    <source>
        <dbReference type="ARBA" id="ARBA00022833"/>
    </source>
</evidence>
<dbReference type="PANTHER" id="PTHR47772:SF12">
    <property type="entry name" value="RB-ASSOCIATED KRAB ZINC FINGER-RELATED"/>
    <property type="match status" value="1"/>
</dbReference>
<feature type="compositionally biased region" description="Basic and acidic residues" evidence="10">
    <location>
        <begin position="177"/>
        <end position="196"/>
    </location>
</feature>
<name>A0ABQ9K174_9CUCU</name>
<dbReference type="PROSITE" id="PS00028">
    <property type="entry name" value="ZINC_FINGER_C2H2_1"/>
    <property type="match status" value="7"/>
</dbReference>
<dbReference type="SUPFAM" id="SSF57667">
    <property type="entry name" value="beta-beta-alpha zinc fingers"/>
    <property type="match status" value="4"/>
</dbReference>
<evidence type="ECO:0000256" key="8">
    <source>
        <dbReference type="ARBA" id="ARBA00023242"/>
    </source>
</evidence>
<feature type="domain" description="C2H2-type" evidence="11">
    <location>
        <begin position="520"/>
        <end position="542"/>
    </location>
</feature>
<comment type="subcellular location">
    <subcellularLocation>
        <location evidence="1">Nucleus</location>
    </subcellularLocation>
</comment>
<evidence type="ECO:0000313" key="13">
    <source>
        <dbReference type="Proteomes" id="UP001162164"/>
    </source>
</evidence>
<protein>
    <recommendedName>
        <fullName evidence="11">C2H2-type domain-containing protein</fullName>
    </recommendedName>
</protein>
<dbReference type="InterPro" id="IPR050636">
    <property type="entry name" value="C2H2-ZF_domain-containing"/>
</dbReference>
<feature type="domain" description="C2H2-type" evidence="11">
    <location>
        <begin position="288"/>
        <end position="315"/>
    </location>
</feature>
<feature type="domain" description="C2H2-type" evidence="11">
    <location>
        <begin position="543"/>
        <end position="570"/>
    </location>
</feature>
<dbReference type="InterPro" id="IPR013087">
    <property type="entry name" value="Znf_C2H2_type"/>
</dbReference>
<dbReference type="Gene3D" id="3.30.160.60">
    <property type="entry name" value="Classic Zinc Finger"/>
    <property type="match status" value="7"/>
</dbReference>
<dbReference type="SMART" id="SM00355">
    <property type="entry name" value="ZnF_C2H2"/>
    <property type="match status" value="9"/>
</dbReference>
<sequence>MVKIKWRRRNCCIVLFTAGYVPKKMRMELIYFPMGEITDNLSVIVNRYLPIKVDNDGKYPQFICPGCHIQLEATKSFMDLIVEGQTKLRDLYRLQQETLHREEKQRQKLEEALHTVNPNSTVETYTIHSDETGEKFLIQIYSDGPLFPPDHELALRAEGLERPRRKRGRPPKQISEPSDKQNESKNKVEESQQKEENEIDADGRRRRRIKAPSQYQGIVQGKELDMIFKEEGVIDEEEEAAAPIEMQSHEEVFQEVIGRVETETGEDLDQPVISTKSLGKRKPSKKRYQCEICKREFIHAGRYELHKKSHKVEYACQEFDCGVENKTREELDKHQSETGHTGITVLEKVDTVGLVELTTVTDIAKETTNETIEEATEAKHVCLDCDKTFTCKQNLDVHNRAVHNQEKPFACDKCSKMFSYANSLKLHKLNHDKDTISFDDVTAPKEYICNVCEKIFQHPSSLLYHKETEHSNGRRFVCNKCDKSFKHKQLLQRHQLVHSGRGRSSAKYAMRHLKHMVIWCGQSFAHRTSLSLHQRWHDGHKPFTCDVCNKSFSQKGNLAEHKRIHTGEKPFCCDHCGRSFTTSSQFKLHRKRHTGERPWNKNRKDVYGDDPVYELKDNSLLQSLDETIKIEVLQLRTDKRCRSSQGLPAEATIQGLLPDGTLVPIDITAIQEKHLTEEASEGEPILLNQDLQNEISMLKEDGATKDSDVDPNIHFITGEDGREVCLVTYALGENSGITQDLPIDTFLIHNIKK</sequence>
<feature type="domain" description="C2H2-type" evidence="11">
    <location>
        <begin position="476"/>
        <end position="503"/>
    </location>
</feature>
<reference evidence="12" key="1">
    <citation type="journal article" date="2023" name="Insect Mol. Biol.">
        <title>Genome sequencing provides insights into the evolution of gene families encoding plant cell wall-degrading enzymes in longhorned beetles.</title>
        <authorList>
            <person name="Shin N.R."/>
            <person name="Okamura Y."/>
            <person name="Kirsch R."/>
            <person name="Pauchet Y."/>
        </authorList>
    </citation>
    <scope>NUCLEOTIDE SEQUENCE</scope>
    <source>
        <strain evidence="12">MMC_N1</strain>
    </source>
</reference>
<accession>A0ABQ9K174</accession>